<name>A0A3Q9BNC8_9BURK</name>
<dbReference type="EMBL" id="CP034464">
    <property type="protein sequence ID" value="AZP10889.1"/>
    <property type="molecule type" value="Genomic_DNA"/>
</dbReference>
<reference evidence="1 2" key="1">
    <citation type="journal article" date="2011" name="Int. J. Syst. Evol. Microbiol.">
        <title>Description of Undibacterium oligocarboniphilum sp. nov., isolated from purified water, and Undibacterium pigrum strain CCUG 49012 as the type strain of Undibacterium parvum sp. nov., and emended descriptions of the genus Undibacterium and the species Undibacterium pigrum.</title>
        <authorList>
            <person name="Eder W."/>
            <person name="Wanner G."/>
            <person name="Ludwig W."/>
            <person name="Busse H.J."/>
            <person name="Ziemke-Kageler F."/>
            <person name="Lang E."/>
        </authorList>
    </citation>
    <scope>NUCLEOTIDE SEQUENCE [LARGE SCALE GENOMIC DNA]</scope>
    <source>
        <strain evidence="1 2">DSM 23061</strain>
    </source>
</reference>
<keyword evidence="2" id="KW-1185">Reference proteome</keyword>
<dbReference type="Proteomes" id="UP000275663">
    <property type="component" value="Chromosome"/>
</dbReference>
<protein>
    <submittedName>
        <fullName evidence="1">Uncharacterized protein</fullName>
    </submittedName>
</protein>
<proteinExistence type="predicted"/>
<evidence type="ECO:0000313" key="2">
    <source>
        <dbReference type="Proteomes" id="UP000275663"/>
    </source>
</evidence>
<dbReference type="KEGG" id="upv:EJN92_01950"/>
<organism evidence="1 2">
    <name type="scientific">Undibacterium parvum</name>
    <dbReference type="NCBI Taxonomy" id="401471"/>
    <lineage>
        <taxon>Bacteria</taxon>
        <taxon>Pseudomonadati</taxon>
        <taxon>Pseudomonadota</taxon>
        <taxon>Betaproteobacteria</taxon>
        <taxon>Burkholderiales</taxon>
        <taxon>Oxalobacteraceae</taxon>
        <taxon>Undibacterium</taxon>
    </lineage>
</organism>
<dbReference type="OrthoDB" id="7472444at2"/>
<dbReference type="RefSeq" id="WP_126126288.1">
    <property type="nucleotide sequence ID" value="NZ_CP034464.1"/>
</dbReference>
<dbReference type="AlphaFoldDB" id="A0A3Q9BNC8"/>
<accession>A0A3Q9BNC8</accession>
<evidence type="ECO:0000313" key="1">
    <source>
        <dbReference type="EMBL" id="AZP10889.1"/>
    </source>
</evidence>
<sequence>MKIESQLSNILHAKNVSARGSVGNAEKTASFAAVLATKVPMVAGADELQSEEVIKKVENIDFSNMTPRDALNIVNKLVRSGQMTLDESSPLLGIIPSPMSKVKYDGLMPESFDQPCNFFEKLYAARDGALQRTETASAAHMQMGIDALMRFQDKSTGGKVRVNITC</sequence>
<gene>
    <name evidence="1" type="ORF">EJN92_01950</name>
</gene>